<keyword evidence="3" id="KW-0732">Signal</keyword>
<dbReference type="EMBL" id="JAIRAU010000013">
    <property type="protein sequence ID" value="MBZ5710212.1"/>
    <property type="molecule type" value="Genomic_DNA"/>
</dbReference>
<comment type="caution">
    <text evidence="5">The sequence shown here is derived from an EMBL/GenBank/DDBJ whole genome shotgun (WGS) entry which is preliminary data.</text>
</comment>
<evidence type="ECO:0000256" key="3">
    <source>
        <dbReference type="SAM" id="SignalP"/>
    </source>
</evidence>
<keyword evidence="5" id="KW-0808">Transferase</keyword>
<gene>
    <name evidence="5" type="ORF">K7C98_13180</name>
</gene>
<dbReference type="InterPro" id="IPR018378">
    <property type="entry name" value="C-type_lectin_CS"/>
</dbReference>
<feature type="domain" description="C-type lectin" evidence="4">
    <location>
        <begin position="535"/>
        <end position="647"/>
    </location>
</feature>
<reference evidence="5" key="1">
    <citation type="submission" date="2021-08" db="EMBL/GenBank/DDBJ databases">
        <authorList>
            <person name="Stevens D.C."/>
        </authorList>
    </citation>
    <scope>NUCLEOTIDE SEQUENCE</scope>
    <source>
        <strain evidence="5">DSM 53165</strain>
    </source>
</reference>
<dbReference type="RefSeq" id="WP_224191983.1">
    <property type="nucleotide sequence ID" value="NZ_JAIRAU010000013.1"/>
</dbReference>
<evidence type="ECO:0000259" key="4">
    <source>
        <dbReference type="PROSITE" id="PS50041"/>
    </source>
</evidence>
<sequence length="649" mass="69046">MARNFVYRTAPLLVAAACTGSSAQTTADTDPTTGTSGGETTTTGGPTTTAPTTGTPTTTDAATTDATTTDGTTTEAVTATTSETTTTGTTGTASTGDTDTTSGTTGETDPYLEAEPLFAFGAVAEFDITLSDEAIAALNADGKKYTKGDLVATIDGQTYELPEIGVRLKGNYGSYRTLDQKAAFLLNFDRYVDDQLLLGLEKLAVNNMVQDCSMQQEILGYMLFRDVGIAAPRAGHVIVRVNGEPYGLYTAVESVDNEPYLDHWYGSDKGSIYEGAYGSDIHDPLVPSFDQDNGDDIGFADLYEFAAALDTMNDPATFVVDVAAVLDLANYLDFAATELYLGHWDGYAWTKNNYYVHRPQEDGALWTFMPWGIDQILRDHLDPFGGQGRLAQMCAASLPCRELLADSFDHVLARVEALDLAGAAAELGASIAPAVAADPRKECDDHVNAVAANVDFFMQRAASVEAGLACTVPSDVDVDGDGFSACTDDCDDNDPAVHPGAQEVCDLDDDNCDGIWDNDPLCPHCVEKDLPGPGTAQLCFVALPFAEAEADCVAQGGHLLAIPSQEIQDWAVAEAFAVAGSDWWIGLNDIDAEDDFVWTDGTPLGFTAWNEGEPNNVGEEDCVNLPTWSAGLWNDLVCDTPLPYICQTP</sequence>
<name>A0ABS7TPP6_9BACT</name>
<dbReference type="InterPro" id="IPR021655">
    <property type="entry name" value="Put_metal-bd"/>
</dbReference>
<dbReference type="Pfam" id="PF11617">
    <property type="entry name" value="Cu-binding_MopE"/>
    <property type="match status" value="1"/>
</dbReference>
<dbReference type="PROSITE" id="PS50041">
    <property type="entry name" value="C_TYPE_LECTIN_2"/>
    <property type="match status" value="1"/>
</dbReference>
<dbReference type="SMART" id="SM00034">
    <property type="entry name" value="CLECT"/>
    <property type="match status" value="1"/>
</dbReference>
<evidence type="ECO:0000313" key="6">
    <source>
        <dbReference type="Proteomes" id="UP001139031"/>
    </source>
</evidence>
<protein>
    <submittedName>
        <fullName evidence="5">CotH kinase family protein</fullName>
    </submittedName>
</protein>
<dbReference type="PANTHER" id="PTHR40050:SF1">
    <property type="entry name" value="INNER SPORE COAT PROTEIN H"/>
    <property type="match status" value="1"/>
</dbReference>
<accession>A0ABS7TPP6</accession>
<dbReference type="InterPro" id="IPR016186">
    <property type="entry name" value="C-type_lectin-like/link_sf"/>
</dbReference>
<dbReference type="SUPFAM" id="SSF56436">
    <property type="entry name" value="C-type lectin-like"/>
    <property type="match status" value="1"/>
</dbReference>
<dbReference type="GO" id="GO:0016301">
    <property type="term" value="F:kinase activity"/>
    <property type="evidence" value="ECO:0007669"/>
    <property type="project" value="UniProtKB-KW"/>
</dbReference>
<dbReference type="InterPro" id="IPR016187">
    <property type="entry name" value="CTDL_fold"/>
</dbReference>
<dbReference type="PANTHER" id="PTHR40050">
    <property type="entry name" value="INNER SPORE COAT PROTEIN H"/>
    <property type="match status" value="1"/>
</dbReference>
<dbReference type="InterPro" id="IPR014867">
    <property type="entry name" value="Spore_coat_CotH_CotH2/3/7"/>
</dbReference>
<evidence type="ECO:0000256" key="2">
    <source>
        <dbReference type="SAM" id="MobiDB-lite"/>
    </source>
</evidence>
<evidence type="ECO:0000256" key="1">
    <source>
        <dbReference type="ARBA" id="ARBA00023157"/>
    </source>
</evidence>
<feature type="signal peptide" evidence="3">
    <location>
        <begin position="1"/>
        <end position="23"/>
    </location>
</feature>
<keyword evidence="1" id="KW-1015">Disulfide bond</keyword>
<dbReference type="CDD" id="cd00037">
    <property type="entry name" value="CLECT"/>
    <property type="match status" value="1"/>
</dbReference>
<evidence type="ECO:0000313" key="5">
    <source>
        <dbReference type="EMBL" id="MBZ5710212.1"/>
    </source>
</evidence>
<dbReference type="Proteomes" id="UP001139031">
    <property type="component" value="Unassembled WGS sequence"/>
</dbReference>
<dbReference type="InterPro" id="IPR001304">
    <property type="entry name" value="C-type_lectin-like"/>
</dbReference>
<proteinExistence type="predicted"/>
<feature type="region of interest" description="Disordered" evidence="2">
    <location>
        <begin position="19"/>
        <end position="110"/>
    </location>
</feature>
<organism evidence="5 6">
    <name type="scientific">Nannocystis pusilla</name>
    <dbReference type="NCBI Taxonomy" id="889268"/>
    <lineage>
        <taxon>Bacteria</taxon>
        <taxon>Pseudomonadati</taxon>
        <taxon>Myxococcota</taxon>
        <taxon>Polyangia</taxon>
        <taxon>Nannocystales</taxon>
        <taxon>Nannocystaceae</taxon>
        <taxon>Nannocystis</taxon>
    </lineage>
</organism>
<dbReference type="PROSITE" id="PS00615">
    <property type="entry name" value="C_TYPE_LECTIN_1"/>
    <property type="match status" value="1"/>
</dbReference>
<keyword evidence="5" id="KW-0418">Kinase</keyword>
<keyword evidence="6" id="KW-1185">Reference proteome</keyword>
<dbReference type="Pfam" id="PF00059">
    <property type="entry name" value="Lectin_C"/>
    <property type="match status" value="1"/>
</dbReference>
<feature type="chain" id="PRO_5047370095" evidence="3">
    <location>
        <begin position="24"/>
        <end position="649"/>
    </location>
</feature>
<dbReference type="Gene3D" id="3.10.100.10">
    <property type="entry name" value="Mannose-Binding Protein A, subunit A"/>
    <property type="match status" value="1"/>
</dbReference>
<feature type="compositionally biased region" description="Low complexity" evidence="2">
    <location>
        <begin position="25"/>
        <end position="109"/>
    </location>
</feature>
<dbReference type="Pfam" id="PF08757">
    <property type="entry name" value="CotH"/>
    <property type="match status" value="1"/>
</dbReference>